<evidence type="ECO:0000313" key="7">
    <source>
        <dbReference type="Proteomes" id="UP000091956"/>
    </source>
</evidence>
<dbReference type="Proteomes" id="UP000091956">
    <property type="component" value="Unassembled WGS sequence"/>
</dbReference>
<feature type="region of interest" description="Disordered" evidence="4">
    <location>
        <begin position="146"/>
        <end position="185"/>
    </location>
</feature>
<dbReference type="PANTHER" id="PTHR31001:SF85">
    <property type="entry name" value="ZN(II)2CYS6 TRANSCRIPTION FACTOR (EUROFUNG)"/>
    <property type="match status" value="1"/>
</dbReference>
<reference evidence="7" key="2">
    <citation type="journal article" date="2018" name="Nat. Commun.">
        <title>Extreme sensitivity to ultraviolet light in the fungal pathogen causing white-nose syndrome of bats.</title>
        <authorList>
            <person name="Palmer J.M."/>
            <person name="Drees K.P."/>
            <person name="Foster J.T."/>
            <person name="Lindner D.L."/>
        </authorList>
    </citation>
    <scope>NUCLEOTIDE SEQUENCE [LARGE SCALE GENOMIC DNA]</scope>
    <source>
        <strain evidence="7">UAMH 10579</strain>
    </source>
</reference>
<dbReference type="GO" id="GO:0003677">
    <property type="term" value="F:DNA binding"/>
    <property type="evidence" value="ECO:0007669"/>
    <property type="project" value="InterPro"/>
</dbReference>
<comment type="subcellular location">
    <subcellularLocation>
        <location evidence="1">Nucleus</location>
    </subcellularLocation>
</comment>
<dbReference type="GeneID" id="28843690"/>
<dbReference type="CDD" id="cd12148">
    <property type="entry name" value="fungal_TF_MHR"/>
    <property type="match status" value="1"/>
</dbReference>
<dbReference type="RefSeq" id="XP_018125752.1">
    <property type="nucleotide sequence ID" value="XM_018279707.2"/>
</dbReference>
<feature type="compositionally biased region" description="Acidic residues" evidence="4">
    <location>
        <begin position="146"/>
        <end position="168"/>
    </location>
</feature>
<organism evidence="6 7">
    <name type="scientific">Pseudogymnoascus verrucosus</name>
    <dbReference type="NCBI Taxonomy" id="342668"/>
    <lineage>
        <taxon>Eukaryota</taxon>
        <taxon>Fungi</taxon>
        <taxon>Dikarya</taxon>
        <taxon>Ascomycota</taxon>
        <taxon>Pezizomycotina</taxon>
        <taxon>Leotiomycetes</taxon>
        <taxon>Thelebolales</taxon>
        <taxon>Thelebolaceae</taxon>
        <taxon>Pseudogymnoascus</taxon>
    </lineage>
</organism>
<dbReference type="GO" id="GO:0008270">
    <property type="term" value="F:zinc ion binding"/>
    <property type="evidence" value="ECO:0007669"/>
    <property type="project" value="InterPro"/>
</dbReference>
<dbReference type="GO" id="GO:0000981">
    <property type="term" value="F:DNA-binding transcription factor activity, RNA polymerase II-specific"/>
    <property type="evidence" value="ECO:0007669"/>
    <property type="project" value="InterPro"/>
</dbReference>
<dbReference type="Pfam" id="PF00172">
    <property type="entry name" value="Zn_clus"/>
    <property type="match status" value="1"/>
</dbReference>
<dbReference type="InterPro" id="IPR036864">
    <property type="entry name" value="Zn2-C6_fun-type_DNA-bd_sf"/>
</dbReference>
<reference evidence="6 7" key="1">
    <citation type="submission" date="2016-03" db="EMBL/GenBank/DDBJ databases">
        <title>Comparative genomics of Pseudogymnoascus destructans, the fungus causing white-nose syndrome of bats.</title>
        <authorList>
            <person name="Palmer J.M."/>
            <person name="Drees K.P."/>
            <person name="Foster J.T."/>
            <person name="Lindner D.L."/>
        </authorList>
    </citation>
    <scope>NUCLEOTIDE SEQUENCE [LARGE SCALE GENOMIC DNA]</scope>
    <source>
        <strain evidence="6 7">UAMH 10579</strain>
    </source>
</reference>
<protein>
    <recommendedName>
        <fullName evidence="5">Zn(2)-C6 fungal-type domain-containing protein</fullName>
    </recommendedName>
</protein>
<dbReference type="OrthoDB" id="2269373at2759"/>
<dbReference type="SMART" id="SM00906">
    <property type="entry name" value="Fungal_trans"/>
    <property type="match status" value="1"/>
</dbReference>
<dbReference type="InterPro" id="IPR001138">
    <property type="entry name" value="Zn2Cys6_DnaBD"/>
</dbReference>
<dbReference type="SMART" id="SM00066">
    <property type="entry name" value="GAL4"/>
    <property type="match status" value="1"/>
</dbReference>
<feature type="region of interest" description="Disordered" evidence="4">
    <location>
        <begin position="79"/>
        <end position="105"/>
    </location>
</feature>
<keyword evidence="2" id="KW-0479">Metal-binding</keyword>
<evidence type="ECO:0000259" key="5">
    <source>
        <dbReference type="PROSITE" id="PS50048"/>
    </source>
</evidence>
<evidence type="ECO:0000256" key="2">
    <source>
        <dbReference type="ARBA" id="ARBA00022723"/>
    </source>
</evidence>
<dbReference type="STRING" id="342668.A0A1B8G856"/>
<dbReference type="Gene3D" id="4.10.240.10">
    <property type="entry name" value="Zn(2)-C6 fungal-type DNA-binding domain"/>
    <property type="match status" value="1"/>
</dbReference>
<dbReference type="EMBL" id="KV460275">
    <property type="protein sequence ID" value="OBT92019.1"/>
    <property type="molecule type" value="Genomic_DNA"/>
</dbReference>
<evidence type="ECO:0000256" key="1">
    <source>
        <dbReference type="ARBA" id="ARBA00004123"/>
    </source>
</evidence>
<feature type="compositionally biased region" description="Polar residues" evidence="4">
    <location>
        <begin position="647"/>
        <end position="663"/>
    </location>
</feature>
<dbReference type="InterPro" id="IPR007219">
    <property type="entry name" value="XnlR_reg_dom"/>
</dbReference>
<feature type="compositionally biased region" description="Basic and acidic residues" evidence="4">
    <location>
        <begin position="630"/>
        <end position="646"/>
    </location>
</feature>
<dbReference type="PROSITE" id="PS50048">
    <property type="entry name" value="ZN2_CY6_FUNGAL_2"/>
    <property type="match status" value="1"/>
</dbReference>
<feature type="domain" description="Zn(2)-C6 fungal-type" evidence="5">
    <location>
        <begin position="18"/>
        <end position="47"/>
    </location>
</feature>
<name>A0A1B8G856_9PEZI</name>
<proteinExistence type="predicted"/>
<evidence type="ECO:0000313" key="6">
    <source>
        <dbReference type="EMBL" id="OBT92019.1"/>
    </source>
</evidence>
<gene>
    <name evidence="6" type="ORF">VE01_10304</name>
</gene>
<dbReference type="PANTHER" id="PTHR31001">
    <property type="entry name" value="UNCHARACTERIZED TRANSCRIPTIONAL REGULATORY PROTEIN"/>
    <property type="match status" value="1"/>
</dbReference>
<keyword evidence="7" id="KW-1185">Reference proteome</keyword>
<dbReference type="AlphaFoldDB" id="A0A1B8G856"/>
<evidence type="ECO:0000256" key="3">
    <source>
        <dbReference type="ARBA" id="ARBA00023242"/>
    </source>
</evidence>
<dbReference type="PROSITE" id="PS00463">
    <property type="entry name" value="ZN2_CY6_FUNGAL_1"/>
    <property type="match status" value="1"/>
</dbReference>
<sequence>MNAAAASLRIPMTKGNFACVRCSERKVGCDRKNPCGACVRHNVPCIVRPPKPPRRKQGPSKEKLVLERLKRYEALLQEKGIDPHQVAGGSEPETPSESNSLTESETVWRLPMQATIFKPRLVHRQSGTELVDNNLWSRVAEEIHDDEATLGDDSENDGSDGEASDDDFSFVLGSKSPITTPPSHPPAEIIRQLWQTFIENVNPLMKVVHIPSLQIAMDKAISNIENIPRGFEALMFAIYHIAIISLTDDECKEVTGETRAILLRRYLAATKAALSRARFMSTSSIVVLQALAIHLISIRDIYEPRAVWNLTGVAIRIAEGMGMRIDGKLLGLSPFETEIRRRLWWQLKLHDSRAAELCGQAKFQDFALNNTSPKKPANVNDADLYPSMVQAPEESIRPTEMLWCMFRTELAGFDSAQIARMPKLDQAMFTNHEYAAMDGVKVKENSMEGLIDDLETKYLRFCDPSQPLQLMVLFGARCATNIIRFMTYHPRKWVNNQDQVPASEQKLVWDIVLQLLEQYNQMQSNPQLRRFAWNVPYFIQWHAVIHVLDSLRAKPLHVDAWKAWGLVNTLYETNLEMCLSTKKAMFVAIGSLCLKAFDAREAAMAKDNKSVSNTPKYIIRLREQREEARARREAAVLRNKQREAQNGEKQSTPMDAGTTWQDVNHSPENARVEAQAQQNPTATQAANTVQSGARTGDDAFWLNDAANGDICACGSADPMNLDSNNILAQDYWFDTPSGEVIDWAKWDTWLGNNDPVRPSFAS</sequence>
<dbReference type="GO" id="GO:0005634">
    <property type="term" value="C:nucleus"/>
    <property type="evidence" value="ECO:0007669"/>
    <property type="project" value="UniProtKB-SubCell"/>
</dbReference>
<accession>A0A1B8G856</accession>
<keyword evidence="3" id="KW-0539">Nucleus</keyword>
<dbReference type="InterPro" id="IPR050613">
    <property type="entry name" value="Sec_Metabolite_Reg"/>
</dbReference>
<dbReference type="Pfam" id="PF04082">
    <property type="entry name" value="Fungal_trans"/>
    <property type="match status" value="1"/>
</dbReference>
<dbReference type="CDD" id="cd00067">
    <property type="entry name" value="GAL4"/>
    <property type="match status" value="1"/>
</dbReference>
<feature type="compositionally biased region" description="Polar residues" evidence="4">
    <location>
        <begin position="93"/>
        <end position="105"/>
    </location>
</feature>
<evidence type="ECO:0000256" key="4">
    <source>
        <dbReference type="SAM" id="MobiDB-lite"/>
    </source>
</evidence>
<dbReference type="SUPFAM" id="SSF57701">
    <property type="entry name" value="Zn2/Cys6 DNA-binding domain"/>
    <property type="match status" value="1"/>
</dbReference>
<feature type="region of interest" description="Disordered" evidence="4">
    <location>
        <begin position="630"/>
        <end position="663"/>
    </location>
</feature>
<dbReference type="GO" id="GO:0006351">
    <property type="term" value="P:DNA-templated transcription"/>
    <property type="evidence" value="ECO:0007669"/>
    <property type="project" value="InterPro"/>
</dbReference>